<organism evidence="3 4">
    <name type="scientific">Eumeta variegata</name>
    <name type="common">Bagworm moth</name>
    <name type="synonym">Eumeta japonica</name>
    <dbReference type="NCBI Taxonomy" id="151549"/>
    <lineage>
        <taxon>Eukaryota</taxon>
        <taxon>Metazoa</taxon>
        <taxon>Ecdysozoa</taxon>
        <taxon>Arthropoda</taxon>
        <taxon>Hexapoda</taxon>
        <taxon>Insecta</taxon>
        <taxon>Pterygota</taxon>
        <taxon>Neoptera</taxon>
        <taxon>Endopterygota</taxon>
        <taxon>Lepidoptera</taxon>
        <taxon>Glossata</taxon>
        <taxon>Ditrysia</taxon>
        <taxon>Tineoidea</taxon>
        <taxon>Psychidae</taxon>
        <taxon>Oiketicinae</taxon>
        <taxon>Eumeta</taxon>
    </lineage>
</organism>
<protein>
    <recommendedName>
        <fullName evidence="2">Ig-like domain-containing protein</fullName>
    </recommendedName>
</protein>
<dbReference type="PROSITE" id="PS50835">
    <property type="entry name" value="IG_LIKE"/>
    <property type="match status" value="1"/>
</dbReference>
<sequence length="144" mass="16434">MEGVAHRNSHLLDERTAEVVTSHSYSLRVWYHIFRAGTHREDSLSVNQRPEVWEGSEFILSCVAFGSPSTTFTWYKDGVKVNFNGTNSEEILSSPIKRIKPSGRPERVAGRSTQRKEKQQFPAAYRIHSLKKKTSLLLETNVSK</sequence>
<feature type="compositionally biased region" description="Basic and acidic residues" evidence="1">
    <location>
        <begin position="103"/>
        <end position="119"/>
    </location>
</feature>
<dbReference type="InterPro" id="IPR036179">
    <property type="entry name" value="Ig-like_dom_sf"/>
</dbReference>
<dbReference type="Proteomes" id="UP000299102">
    <property type="component" value="Unassembled WGS sequence"/>
</dbReference>
<name>A0A4C1ZL65_EUMVA</name>
<evidence type="ECO:0000259" key="2">
    <source>
        <dbReference type="PROSITE" id="PS50835"/>
    </source>
</evidence>
<dbReference type="Gene3D" id="2.60.40.10">
    <property type="entry name" value="Immunoglobulins"/>
    <property type="match status" value="1"/>
</dbReference>
<reference evidence="3 4" key="1">
    <citation type="journal article" date="2019" name="Commun. Biol.">
        <title>The bagworm genome reveals a unique fibroin gene that provides high tensile strength.</title>
        <authorList>
            <person name="Kono N."/>
            <person name="Nakamura H."/>
            <person name="Ohtoshi R."/>
            <person name="Tomita M."/>
            <person name="Numata K."/>
            <person name="Arakawa K."/>
        </authorList>
    </citation>
    <scope>NUCLEOTIDE SEQUENCE [LARGE SCALE GENOMIC DNA]</scope>
</reference>
<dbReference type="SUPFAM" id="SSF48726">
    <property type="entry name" value="Immunoglobulin"/>
    <property type="match status" value="1"/>
</dbReference>
<feature type="region of interest" description="Disordered" evidence="1">
    <location>
        <begin position="99"/>
        <end position="120"/>
    </location>
</feature>
<keyword evidence="4" id="KW-1185">Reference proteome</keyword>
<evidence type="ECO:0000313" key="4">
    <source>
        <dbReference type="Proteomes" id="UP000299102"/>
    </source>
</evidence>
<accession>A0A4C1ZL65</accession>
<dbReference type="AlphaFoldDB" id="A0A4C1ZL65"/>
<dbReference type="EMBL" id="BGZK01001874">
    <property type="protein sequence ID" value="GBP87659.1"/>
    <property type="molecule type" value="Genomic_DNA"/>
</dbReference>
<gene>
    <name evidence="3" type="ORF">EVAR_58034_1</name>
</gene>
<dbReference type="OrthoDB" id="6138650at2759"/>
<dbReference type="InterPro" id="IPR013783">
    <property type="entry name" value="Ig-like_fold"/>
</dbReference>
<evidence type="ECO:0000313" key="3">
    <source>
        <dbReference type="EMBL" id="GBP87659.1"/>
    </source>
</evidence>
<feature type="domain" description="Ig-like" evidence="2">
    <location>
        <begin position="54"/>
        <end position="144"/>
    </location>
</feature>
<proteinExistence type="predicted"/>
<dbReference type="Pfam" id="PF13895">
    <property type="entry name" value="Ig_2"/>
    <property type="match status" value="1"/>
</dbReference>
<dbReference type="InterPro" id="IPR007110">
    <property type="entry name" value="Ig-like_dom"/>
</dbReference>
<evidence type="ECO:0000256" key="1">
    <source>
        <dbReference type="SAM" id="MobiDB-lite"/>
    </source>
</evidence>
<comment type="caution">
    <text evidence="3">The sequence shown here is derived from an EMBL/GenBank/DDBJ whole genome shotgun (WGS) entry which is preliminary data.</text>
</comment>